<keyword evidence="2" id="KW-1133">Transmembrane helix</keyword>
<name>A0A371BGK8_9SPHN</name>
<dbReference type="RefSeq" id="WP_115548281.1">
    <property type="nucleotide sequence ID" value="NZ_QRGP01000001.1"/>
</dbReference>
<proteinExistence type="predicted"/>
<dbReference type="OrthoDB" id="7579171at2"/>
<keyword evidence="2" id="KW-0812">Transmembrane</keyword>
<evidence type="ECO:0000313" key="3">
    <source>
        <dbReference type="EMBL" id="RDV06735.1"/>
    </source>
</evidence>
<dbReference type="Proteomes" id="UP000263833">
    <property type="component" value="Unassembled WGS sequence"/>
</dbReference>
<accession>A0A371BGK8</accession>
<feature type="coiled-coil region" evidence="1">
    <location>
        <begin position="45"/>
        <end position="72"/>
    </location>
</feature>
<evidence type="ECO:0000256" key="1">
    <source>
        <dbReference type="SAM" id="Coils"/>
    </source>
</evidence>
<evidence type="ECO:0000256" key="2">
    <source>
        <dbReference type="SAM" id="Phobius"/>
    </source>
</evidence>
<evidence type="ECO:0008006" key="5">
    <source>
        <dbReference type="Google" id="ProtNLM"/>
    </source>
</evidence>
<comment type="caution">
    <text evidence="3">The sequence shown here is derived from an EMBL/GenBank/DDBJ whole genome shotgun (WGS) entry which is preliminary data.</text>
</comment>
<organism evidence="3 4">
    <name type="scientific">Sphingorhabdus pulchriflava</name>
    <dbReference type="NCBI Taxonomy" id="2292257"/>
    <lineage>
        <taxon>Bacteria</taxon>
        <taxon>Pseudomonadati</taxon>
        <taxon>Pseudomonadota</taxon>
        <taxon>Alphaproteobacteria</taxon>
        <taxon>Sphingomonadales</taxon>
        <taxon>Sphingomonadaceae</taxon>
        <taxon>Sphingorhabdus</taxon>
    </lineage>
</organism>
<dbReference type="EMBL" id="QRGP01000001">
    <property type="protein sequence ID" value="RDV06735.1"/>
    <property type="molecule type" value="Genomic_DNA"/>
</dbReference>
<evidence type="ECO:0000313" key="4">
    <source>
        <dbReference type="Proteomes" id="UP000263833"/>
    </source>
</evidence>
<keyword evidence="2" id="KW-0472">Membrane</keyword>
<sequence>MIGDPFTMVVAIIAIITIGKIIQSKHQAKYGIIEDQDMLGNKTQRLANNSETQALQNEISELKERIKVLERIATDNSSALDVSREIEALRDR</sequence>
<keyword evidence="4" id="KW-1185">Reference proteome</keyword>
<keyword evidence="1" id="KW-0175">Coiled coil</keyword>
<dbReference type="AlphaFoldDB" id="A0A371BGK8"/>
<reference evidence="4" key="1">
    <citation type="submission" date="2018-08" db="EMBL/GenBank/DDBJ databases">
        <authorList>
            <person name="Kim S.-J."/>
            <person name="Jung G.-Y."/>
        </authorList>
    </citation>
    <scope>NUCLEOTIDE SEQUENCE [LARGE SCALE GENOMIC DNA]</scope>
    <source>
        <strain evidence="4">GY_G</strain>
    </source>
</reference>
<gene>
    <name evidence="3" type="ORF">DXH95_04840</name>
</gene>
<feature type="transmembrane region" description="Helical" evidence="2">
    <location>
        <begin position="6"/>
        <end position="22"/>
    </location>
</feature>
<protein>
    <recommendedName>
        <fullName evidence="5">Phage shock protein B</fullName>
    </recommendedName>
</protein>